<dbReference type="PANTHER" id="PTHR47501">
    <property type="entry name" value="TRANSPOSASE-RELATED"/>
    <property type="match status" value="1"/>
</dbReference>
<dbReference type="OrthoDB" id="10057873at2759"/>
<dbReference type="InterPro" id="IPR012337">
    <property type="entry name" value="RNaseH-like_sf"/>
</dbReference>
<sequence>MENELILPWNIYNIHFKVIKIINSCELYTTYEVSCKHCICSKTRTADSRAPSNLRKHLKDKHSNVKSVRELLAPSTTVSIDVKRKVNTEINDNSDVKKIKNLNTVQMSILNCSNRKSLTSQEDLDQMILDVIINAHLPFNLVSHESFKTIISKGYPGRTVLCRQTLMKRIDNSYKVAFDKLKNKLNLVEFVSTTADAWSTFKRSYLGITVHWIDTETFERQSYLLSIKPLKGKHTYDVLARAMESVYTVFDINDKIVYSTTDNGSNFVKSFKVYGQKNDVDLPIENNITLLSDSEESDDFDISDENTDGTAYVNIADLFDEAEDIDYILPKHHRCAAHTLNLIATNDIEKELASVKSKSSTLWTYKQQCRATFAKANNLWNKQNRSTQVADSIKECFGVYLVTPNETRWNCTYDSITFLLNHIKVNFSKSVRLCDSIGVVRFKKEDIDFMEDYVTIMEPLAAALDILQGEKNMYFGFLLPTISILLSKYDDLLTKKRLNYCATLINIIKTSIETRFRKEQADKFLVIAALSHPYFKTLWINNNIIKDLAVANFKEAVLKKSKSEGIETSNINDENTNKHGDETSSFFSWSKIHSNSNISIENEISSFLNKSPTKNLLVLEDTPNIKKVFIEHNTPLPSSASVERIFSVSNAILTKRRGRITDDHFEKVMFLKCNKF</sequence>
<dbReference type="EnsemblMetazoa" id="XM_029492226.1">
    <property type="protein sequence ID" value="XP_029348086.1"/>
    <property type="gene ID" value="LOC100570857"/>
</dbReference>
<evidence type="ECO:0000313" key="2">
    <source>
        <dbReference type="Proteomes" id="UP000007819"/>
    </source>
</evidence>
<dbReference type="GeneID" id="100570857"/>
<dbReference type="SUPFAM" id="SSF53098">
    <property type="entry name" value="Ribonuclease H-like"/>
    <property type="match status" value="1"/>
</dbReference>
<protein>
    <submittedName>
        <fullName evidence="1">Uncharacterized protein</fullName>
    </submittedName>
</protein>
<keyword evidence="2" id="KW-1185">Reference proteome</keyword>
<reference evidence="2" key="1">
    <citation type="submission" date="2010-06" db="EMBL/GenBank/DDBJ databases">
        <authorList>
            <person name="Jiang H."/>
            <person name="Abraham K."/>
            <person name="Ali S."/>
            <person name="Alsbrooks S.L."/>
            <person name="Anim B.N."/>
            <person name="Anosike U.S."/>
            <person name="Attaway T."/>
            <person name="Bandaranaike D.P."/>
            <person name="Battles P.K."/>
            <person name="Bell S.N."/>
            <person name="Bell A.V."/>
            <person name="Beltran B."/>
            <person name="Bickham C."/>
            <person name="Bustamante Y."/>
            <person name="Caleb T."/>
            <person name="Canada A."/>
            <person name="Cardenas V."/>
            <person name="Carter K."/>
            <person name="Chacko J."/>
            <person name="Chandrabose M.N."/>
            <person name="Chavez D."/>
            <person name="Chavez A."/>
            <person name="Chen L."/>
            <person name="Chu H.-S."/>
            <person name="Claassen K.J."/>
            <person name="Cockrell R."/>
            <person name="Collins M."/>
            <person name="Cooper J.A."/>
            <person name="Cree A."/>
            <person name="Curry S.M."/>
            <person name="Da Y."/>
            <person name="Dao M.D."/>
            <person name="Das B."/>
            <person name="Davila M.-L."/>
            <person name="Davy-Carroll L."/>
            <person name="Denson S."/>
            <person name="Dinh H."/>
            <person name="Ebong V.E."/>
            <person name="Edwards J.R."/>
            <person name="Egan A."/>
            <person name="El-Daye J."/>
            <person name="Escobedo L."/>
            <person name="Fernandez S."/>
            <person name="Fernando P.R."/>
            <person name="Flagg N."/>
            <person name="Forbes L.D."/>
            <person name="Fowler R.G."/>
            <person name="Fu Q."/>
            <person name="Gabisi R.A."/>
            <person name="Ganer J."/>
            <person name="Garbino Pronczuk A."/>
            <person name="Garcia R.M."/>
            <person name="Garner T."/>
            <person name="Garrett T.E."/>
            <person name="Gonzalez D.A."/>
            <person name="Hamid H."/>
            <person name="Hawkins E.S."/>
            <person name="Hirani K."/>
            <person name="Hogues M.E."/>
            <person name="Hollins B."/>
            <person name="Hsiao C.-H."/>
            <person name="Jabil R."/>
            <person name="James M.L."/>
            <person name="Jhangiani S.N."/>
            <person name="Johnson B."/>
            <person name="Johnson Q."/>
            <person name="Joshi V."/>
            <person name="Kalu J.B."/>
            <person name="Kam C."/>
            <person name="Kashfia A."/>
            <person name="Keebler J."/>
            <person name="Kisamo H."/>
            <person name="Kovar C.L."/>
            <person name="Lago L.A."/>
            <person name="Lai C.-Y."/>
            <person name="Laidlaw J."/>
            <person name="Lara F."/>
            <person name="Le T.-K."/>
            <person name="Lee S.L."/>
            <person name="Legall F.H."/>
            <person name="Lemon S.J."/>
            <person name="Lewis L.R."/>
            <person name="Li B."/>
            <person name="Liu Y."/>
            <person name="Liu Y.-S."/>
            <person name="Lopez J."/>
            <person name="Lozado R.J."/>
            <person name="Lu J."/>
            <person name="Madu R.C."/>
            <person name="Maheshwari M."/>
            <person name="Maheshwari R."/>
            <person name="Malloy K."/>
            <person name="Martinez E."/>
            <person name="Mathew T."/>
            <person name="Mercado I.C."/>
            <person name="Mercado C."/>
            <person name="Meyer B."/>
            <person name="Montgomery K."/>
            <person name="Morgan M.B."/>
            <person name="Munidasa M."/>
            <person name="Nazareth L.V."/>
            <person name="Nelson J."/>
            <person name="Ng B.M."/>
            <person name="Nguyen N.B."/>
            <person name="Nguyen P.Q."/>
            <person name="Nguyen T."/>
            <person name="Obregon M."/>
            <person name="Okwuonu G.O."/>
            <person name="Onwere C.G."/>
            <person name="Orozco G."/>
            <person name="Parra A."/>
            <person name="Patel S."/>
            <person name="Patil S."/>
            <person name="Perez A."/>
            <person name="Perez Y."/>
            <person name="Pham C."/>
            <person name="Primus E.L."/>
            <person name="Pu L.-L."/>
            <person name="Puazo M."/>
            <person name="Qin X."/>
            <person name="Quiroz J.B."/>
            <person name="Reese J."/>
            <person name="Richards S."/>
            <person name="Rives C.M."/>
            <person name="Robberts R."/>
            <person name="Ruiz S.J."/>
            <person name="Ruiz M.J."/>
            <person name="Santibanez J."/>
            <person name="Schneider B.W."/>
            <person name="Sisson I."/>
            <person name="Smith M."/>
            <person name="Sodergren E."/>
            <person name="Song X.-Z."/>
            <person name="Song B.B."/>
            <person name="Summersgill H."/>
            <person name="Thelus R."/>
            <person name="Thornton R.D."/>
            <person name="Trejos Z.Y."/>
            <person name="Usmani K."/>
            <person name="Vattathil S."/>
            <person name="Villasana D."/>
            <person name="Walker D.L."/>
            <person name="Wang S."/>
            <person name="Wang K."/>
            <person name="White C.S."/>
            <person name="Williams A.C."/>
            <person name="Williamson J."/>
            <person name="Wilson K."/>
            <person name="Woghiren I.O."/>
            <person name="Woodworth J.R."/>
            <person name="Worley K.C."/>
            <person name="Wright R.A."/>
            <person name="Wu W."/>
            <person name="Young L."/>
            <person name="Zhang L."/>
            <person name="Zhang J."/>
            <person name="Zhu Y."/>
            <person name="Muzny D.M."/>
            <person name="Weinstock G."/>
            <person name="Gibbs R.A."/>
        </authorList>
    </citation>
    <scope>NUCLEOTIDE SEQUENCE [LARGE SCALE GENOMIC DNA]</scope>
    <source>
        <strain evidence="2">LSR1</strain>
    </source>
</reference>
<reference evidence="1" key="2">
    <citation type="submission" date="2022-06" db="UniProtKB">
        <authorList>
            <consortium name="EnsemblMetazoa"/>
        </authorList>
    </citation>
    <scope>IDENTIFICATION</scope>
</reference>
<organism evidence="1 2">
    <name type="scientific">Acyrthosiphon pisum</name>
    <name type="common">Pea aphid</name>
    <dbReference type="NCBI Taxonomy" id="7029"/>
    <lineage>
        <taxon>Eukaryota</taxon>
        <taxon>Metazoa</taxon>
        <taxon>Ecdysozoa</taxon>
        <taxon>Arthropoda</taxon>
        <taxon>Hexapoda</taxon>
        <taxon>Insecta</taxon>
        <taxon>Pterygota</taxon>
        <taxon>Neoptera</taxon>
        <taxon>Paraneoptera</taxon>
        <taxon>Hemiptera</taxon>
        <taxon>Sternorrhyncha</taxon>
        <taxon>Aphidomorpha</taxon>
        <taxon>Aphidoidea</taxon>
        <taxon>Aphididae</taxon>
        <taxon>Macrosiphini</taxon>
        <taxon>Acyrthosiphon</taxon>
    </lineage>
</organism>
<dbReference type="AlphaFoldDB" id="A0A8R2JWK9"/>
<dbReference type="Proteomes" id="UP000007819">
    <property type="component" value="Chromosome X"/>
</dbReference>
<dbReference type="PANTHER" id="PTHR47501:SF5">
    <property type="entry name" value="HAT C-TERMINAL DIMERISATION DOMAIN-CONTAINING PROTEIN"/>
    <property type="match status" value="1"/>
</dbReference>
<name>A0A8R2JWK9_ACYPI</name>
<accession>A0A8R2JWK9</accession>
<evidence type="ECO:0000313" key="1">
    <source>
        <dbReference type="EnsemblMetazoa" id="XP_029348086.1"/>
    </source>
</evidence>
<dbReference type="RefSeq" id="XP_029348086.1">
    <property type="nucleotide sequence ID" value="XM_029492226.1"/>
</dbReference>
<proteinExistence type="predicted"/>